<dbReference type="GO" id="GO:0004553">
    <property type="term" value="F:hydrolase activity, hydrolyzing O-glycosyl compounds"/>
    <property type="evidence" value="ECO:0007669"/>
    <property type="project" value="InterPro"/>
</dbReference>
<evidence type="ECO:0000259" key="4">
    <source>
        <dbReference type="Pfam" id="PF06725"/>
    </source>
</evidence>
<evidence type="ECO:0000256" key="2">
    <source>
        <dbReference type="SAM" id="SignalP"/>
    </source>
</evidence>
<dbReference type="RefSeq" id="WP_029565450.1">
    <property type="nucleotide sequence ID" value="NZ_CP176757.1"/>
</dbReference>
<dbReference type="PANTHER" id="PTHR39160">
    <property type="entry name" value="CELL WALL-BINDING PROTEIN YOCH"/>
    <property type="match status" value="1"/>
</dbReference>
<dbReference type="InterPro" id="IPR010611">
    <property type="entry name" value="3D_dom"/>
</dbReference>
<dbReference type="InterPro" id="IPR051933">
    <property type="entry name" value="Resuscitation_pf_RpfB"/>
</dbReference>
<keyword evidence="1 2" id="KW-0732">Signal</keyword>
<dbReference type="Pfam" id="PF01471">
    <property type="entry name" value="PG_binding_1"/>
    <property type="match status" value="2"/>
</dbReference>
<dbReference type="CDD" id="cd22786">
    <property type="entry name" value="DPBB_YuiC-like"/>
    <property type="match status" value="1"/>
</dbReference>
<dbReference type="SUPFAM" id="SSF50685">
    <property type="entry name" value="Barwin-like endoglucanases"/>
    <property type="match status" value="1"/>
</dbReference>
<organism evidence="5 6">
    <name type="scientific">Metabacillus indicus</name>
    <name type="common">Bacillus indicus</name>
    <dbReference type="NCBI Taxonomy" id="246786"/>
    <lineage>
        <taxon>Bacteria</taxon>
        <taxon>Bacillati</taxon>
        <taxon>Bacillota</taxon>
        <taxon>Bacilli</taxon>
        <taxon>Bacillales</taxon>
        <taxon>Bacillaceae</taxon>
        <taxon>Metabacillus</taxon>
    </lineage>
</organism>
<dbReference type="AlphaFoldDB" id="A0A084H2U6"/>
<accession>A0A084H2U6</accession>
<dbReference type="GO" id="GO:0019867">
    <property type="term" value="C:outer membrane"/>
    <property type="evidence" value="ECO:0007669"/>
    <property type="project" value="InterPro"/>
</dbReference>
<dbReference type="Pfam" id="PF06725">
    <property type="entry name" value="3D"/>
    <property type="match status" value="1"/>
</dbReference>
<dbReference type="InterPro" id="IPR036908">
    <property type="entry name" value="RlpA-like_sf"/>
</dbReference>
<evidence type="ECO:0008006" key="7">
    <source>
        <dbReference type="Google" id="ProtNLM"/>
    </source>
</evidence>
<proteinExistence type="predicted"/>
<name>A0A084H2U6_METID</name>
<dbReference type="GO" id="GO:0009254">
    <property type="term" value="P:peptidoglycan turnover"/>
    <property type="evidence" value="ECO:0007669"/>
    <property type="project" value="InterPro"/>
</dbReference>
<feature type="domain" description="Peptidoglycan binding-like" evidence="3">
    <location>
        <begin position="104"/>
        <end position="159"/>
    </location>
</feature>
<gene>
    <name evidence="5" type="ORF">GS18_0202920</name>
</gene>
<feature type="signal peptide" evidence="2">
    <location>
        <begin position="1"/>
        <end position="26"/>
    </location>
</feature>
<feature type="domain" description="Peptidoglycan binding-like" evidence="3">
    <location>
        <begin position="38"/>
        <end position="95"/>
    </location>
</feature>
<evidence type="ECO:0000313" key="6">
    <source>
        <dbReference type="Proteomes" id="UP000028549"/>
    </source>
</evidence>
<dbReference type="PANTHER" id="PTHR39160:SF4">
    <property type="entry name" value="RESUSCITATION-PROMOTING FACTOR RPFB"/>
    <property type="match status" value="1"/>
</dbReference>
<sequence length="265" mass="28235">MRKKLMGLIGASVLGVSVMFPLSGEAALGDRTLAEGMSHSDVKELQEHLLSKSVYPYFEETGYFGPITREAVKDFQEKSRIKVDGIAGPQTLQKIKVLRYGDMGKPVTDLQLLLKEWGFYSGIADGMYGNGTKNAVASFQQNYGLGSDGIAGPKTFAKLKQRSSGVSGTVKELSVTSTAYTASCEGCSGVTKMGVDLNKYPEAKVIAVDPNVIPIGSTVEVEGYGKAIAADIGGAIDGNKIDVFIASQSSAVNWGRKTVKIKVYQ</sequence>
<feature type="domain" description="3D" evidence="4">
    <location>
        <begin position="204"/>
        <end position="263"/>
    </location>
</feature>
<dbReference type="EMBL" id="JNVC02000001">
    <property type="protein sequence ID" value="KEZ53908.1"/>
    <property type="molecule type" value="Genomic_DNA"/>
</dbReference>
<dbReference type="InterPro" id="IPR002477">
    <property type="entry name" value="Peptidoglycan-bd-like"/>
</dbReference>
<reference evidence="5 6" key="1">
    <citation type="journal article" date="2005" name="Int. J. Syst. Evol. Microbiol.">
        <title>Bacillus cibi sp. nov., isolated from jeotgal, a traditional Korean fermented seafood.</title>
        <authorList>
            <person name="Yoon J.H."/>
            <person name="Lee C.H."/>
            <person name="Oh T.K."/>
        </authorList>
    </citation>
    <scope>NUCLEOTIDE SEQUENCE [LARGE SCALE GENOMIC DNA]</scope>
    <source>
        <strain evidence="5 6">DSM 16189</strain>
    </source>
</reference>
<evidence type="ECO:0000313" key="5">
    <source>
        <dbReference type="EMBL" id="KEZ53908.1"/>
    </source>
</evidence>
<protein>
    <recommendedName>
        <fullName evidence="7">Peptidoglycan-binding protein</fullName>
    </recommendedName>
</protein>
<dbReference type="SUPFAM" id="SSF47090">
    <property type="entry name" value="PGBD-like"/>
    <property type="match status" value="2"/>
</dbReference>
<keyword evidence="6" id="KW-1185">Reference proteome</keyword>
<dbReference type="Gene3D" id="1.10.101.10">
    <property type="entry name" value="PGBD-like superfamily/PGBD"/>
    <property type="match status" value="2"/>
</dbReference>
<feature type="chain" id="PRO_5001776196" description="Peptidoglycan-binding protein" evidence="2">
    <location>
        <begin position="27"/>
        <end position="265"/>
    </location>
</feature>
<dbReference type="Proteomes" id="UP000028549">
    <property type="component" value="Unassembled WGS sequence"/>
</dbReference>
<dbReference type="InterPro" id="IPR036366">
    <property type="entry name" value="PGBDSf"/>
</dbReference>
<evidence type="ECO:0000256" key="1">
    <source>
        <dbReference type="ARBA" id="ARBA00022729"/>
    </source>
</evidence>
<dbReference type="InterPro" id="IPR036365">
    <property type="entry name" value="PGBD-like_sf"/>
</dbReference>
<evidence type="ECO:0000259" key="3">
    <source>
        <dbReference type="Pfam" id="PF01471"/>
    </source>
</evidence>
<dbReference type="Gene3D" id="2.40.40.10">
    <property type="entry name" value="RlpA-like domain"/>
    <property type="match status" value="1"/>
</dbReference>
<comment type="caution">
    <text evidence="5">The sequence shown here is derived from an EMBL/GenBank/DDBJ whole genome shotgun (WGS) entry which is preliminary data.</text>
</comment>
<dbReference type="STRING" id="246786.GS18_0202920"/>